<dbReference type="EMBL" id="JACHMD010000001">
    <property type="protein sequence ID" value="MBB4666970.1"/>
    <property type="molecule type" value="Genomic_DNA"/>
</dbReference>
<keyword evidence="2" id="KW-1185">Reference proteome</keyword>
<comment type="caution">
    <text evidence="1">The sequence shown here is derived from an EMBL/GenBank/DDBJ whole genome shotgun (WGS) entry which is preliminary data.</text>
</comment>
<dbReference type="Proteomes" id="UP000573729">
    <property type="component" value="Unassembled WGS sequence"/>
</dbReference>
<dbReference type="InterPro" id="IPR011055">
    <property type="entry name" value="Dup_hybrid_motif"/>
</dbReference>
<dbReference type="AlphaFoldDB" id="A0A7W7BQH0"/>
<protein>
    <recommendedName>
        <fullName evidence="3">Peptidase family M23</fullName>
    </recommendedName>
</protein>
<evidence type="ECO:0008006" key="3">
    <source>
        <dbReference type="Google" id="ProtNLM"/>
    </source>
</evidence>
<evidence type="ECO:0000313" key="1">
    <source>
        <dbReference type="EMBL" id="MBB4666970.1"/>
    </source>
</evidence>
<evidence type="ECO:0000313" key="2">
    <source>
        <dbReference type="Proteomes" id="UP000573729"/>
    </source>
</evidence>
<name>A0A7W7BQH0_9MICO</name>
<proteinExistence type="predicted"/>
<reference evidence="1 2" key="1">
    <citation type="submission" date="2020-08" db="EMBL/GenBank/DDBJ databases">
        <title>Sequencing the genomes of 1000 actinobacteria strains.</title>
        <authorList>
            <person name="Klenk H.-P."/>
        </authorList>
    </citation>
    <scope>NUCLEOTIDE SEQUENCE [LARGE SCALE GENOMIC DNA]</scope>
    <source>
        <strain evidence="1 2">DSM 24947</strain>
    </source>
</reference>
<accession>A0A7W7BQH0</accession>
<sequence>MSKRFFDYPVTADRAEHARRGVGAATDYACPMGSLVDAPFAGALTRRDTSDGGFGLRLTGDRFVFVAQHLSEPVKPGRVAWRSGVARSGNTGTATTGPHVHAWILVRATGERLSFEEWLDRYVEKSGKPAPKPAPKPTPAKVARTLVGREIVLGSWYWYATAAAAVAMRGKRGKGKGQTMLSGPYTIRKVASNGAILVRSNANGDVWLHPSAANKIRK</sequence>
<dbReference type="Gene3D" id="2.70.70.10">
    <property type="entry name" value="Glucose Permease (Domain IIA)"/>
    <property type="match status" value="1"/>
</dbReference>
<organism evidence="1 2">
    <name type="scientific">Microbacterium marinum</name>
    <dbReference type="NCBI Taxonomy" id="421115"/>
    <lineage>
        <taxon>Bacteria</taxon>
        <taxon>Bacillati</taxon>
        <taxon>Actinomycetota</taxon>
        <taxon>Actinomycetes</taxon>
        <taxon>Micrococcales</taxon>
        <taxon>Microbacteriaceae</taxon>
        <taxon>Microbacterium</taxon>
    </lineage>
</organism>
<dbReference type="RefSeq" id="WP_184216992.1">
    <property type="nucleotide sequence ID" value="NZ_JACHMD010000001.1"/>
</dbReference>
<gene>
    <name evidence="1" type="ORF">BKA24_001679</name>
</gene>